<dbReference type="GO" id="GO:0004222">
    <property type="term" value="F:metalloendopeptidase activity"/>
    <property type="evidence" value="ECO:0007669"/>
    <property type="project" value="TreeGrafter"/>
</dbReference>
<sequence>METADLQALSADVSGAAAKRYDPNNVDVTRDFDRALLDKQVEQQAAQMSASLAALADKTELRSQEIKKKQWVLPLTGYRLTARFGQSSSLWSTVHTGLDFAAPSGTPLVAVARGTITSTGHDGAYGNKTVLTLEDGTQIWYCHQSSVKVSAGTKVDPGTVIGYVGSTGNTTGPHLHLEVRPTPSTPVDPLAALRAHNVNP</sequence>
<proteinExistence type="predicted"/>
<dbReference type="Proteomes" id="UP000306740">
    <property type="component" value="Unassembled WGS sequence"/>
</dbReference>
<dbReference type="Gene3D" id="2.70.70.10">
    <property type="entry name" value="Glucose Permease (Domain IIA)"/>
    <property type="match status" value="1"/>
</dbReference>
<dbReference type="CDD" id="cd12797">
    <property type="entry name" value="M23_peptidase"/>
    <property type="match status" value="1"/>
</dbReference>
<name>A0A5C4ME52_9ACTN</name>
<dbReference type="EMBL" id="VDFR01000142">
    <property type="protein sequence ID" value="TNC35978.1"/>
    <property type="molecule type" value="Genomic_DNA"/>
</dbReference>
<accession>A0A5C4ME52</accession>
<dbReference type="FunFam" id="2.70.70.10:FF:000013">
    <property type="entry name" value="Peptidase family M23"/>
    <property type="match status" value="1"/>
</dbReference>
<comment type="caution">
    <text evidence="2">The sequence shown here is derived from an EMBL/GenBank/DDBJ whole genome shotgun (WGS) entry which is preliminary data.</text>
</comment>
<feature type="domain" description="M23ase beta-sheet core" evidence="1">
    <location>
        <begin position="94"/>
        <end position="189"/>
    </location>
</feature>
<dbReference type="InterPro" id="IPR011055">
    <property type="entry name" value="Dup_hybrid_motif"/>
</dbReference>
<evidence type="ECO:0000313" key="2">
    <source>
        <dbReference type="EMBL" id="TNC35978.1"/>
    </source>
</evidence>
<evidence type="ECO:0000259" key="1">
    <source>
        <dbReference type="Pfam" id="PF01551"/>
    </source>
</evidence>
<dbReference type="OrthoDB" id="1099523at2"/>
<dbReference type="PANTHER" id="PTHR21666:SF270">
    <property type="entry name" value="MUREIN HYDROLASE ACTIVATOR ENVC"/>
    <property type="match status" value="1"/>
</dbReference>
<dbReference type="Pfam" id="PF01551">
    <property type="entry name" value="Peptidase_M23"/>
    <property type="match status" value="1"/>
</dbReference>
<protein>
    <submittedName>
        <fullName evidence="2">M23 family metallopeptidase</fullName>
    </submittedName>
</protein>
<dbReference type="InterPro" id="IPR016047">
    <property type="entry name" value="M23ase_b-sheet_dom"/>
</dbReference>
<evidence type="ECO:0000313" key="3">
    <source>
        <dbReference type="Proteomes" id="UP000306740"/>
    </source>
</evidence>
<organism evidence="2 3">
    <name type="scientific">Mumia zhuanghuii</name>
    <dbReference type="NCBI Taxonomy" id="2585211"/>
    <lineage>
        <taxon>Bacteria</taxon>
        <taxon>Bacillati</taxon>
        <taxon>Actinomycetota</taxon>
        <taxon>Actinomycetes</taxon>
        <taxon>Propionibacteriales</taxon>
        <taxon>Nocardioidaceae</taxon>
        <taxon>Mumia</taxon>
    </lineage>
</organism>
<dbReference type="SUPFAM" id="SSF51261">
    <property type="entry name" value="Duplicated hybrid motif"/>
    <property type="match status" value="1"/>
</dbReference>
<dbReference type="InterPro" id="IPR050570">
    <property type="entry name" value="Cell_wall_metabolism_enzyme"/>
</dbReference>
<dbReference type="AlphaFoldDB" id="A0A5C4ME52"/>
<gene>
    <name evidence="2" type="ORF">FHE65_26570</name>
</gene>
<reference evidence="2 3" key="1">
    <citation type="submission" date="2019-05" db="EMBL/GenBank/DDBJ databases">
        <title>Mumia sp. nov., isolated from the intestinal contents of plateau pika (Ochotona curzoniae) in the Qinghai-Tibet plateau of China.</title>
        <authorList>
            <person name="Tian Z."/>
        </authorList>
    </citation>
    <scope>NUCLEOTIDE SEQUENCE [LARGE SCALE GENOMIC DNA]</scope>
    <source>
        <strain evidence="3">527</strain>
    </source>
</reference>
<dbReference type="PANTHER" id="PTHR21666">
    <property type="entry name" value="PEPTIDASE-RELATED"/>
    <property type="match status" value="1"/>
</dbReference>